<dbReference type="PANTHER" id="PTHR37422">
    <property type="entry name" value="TEICHURONIC ACID BIOSYNTHESIS PROTEIN TUAE"/>
    <property type="match status" value="1"/>
</dbReference>
<evidence type="ECO:0000256" key="4">
    <source>
        <dbReference type="ARBA" id="ARBA00023136"/>
    </source>
</evidence>
<feature type="transmembrane region" description="Helical" evidence="5">
    <location>
        <begin position="205"/>
        <end position="224"/>
    </location>
</feature>
<evidence type="ECO:0000313" key="7">
    <source>
        <dbReference type="EMBL" id="MFD2255848.1"/>
    </source>
</evidence>
<feature type="transmembrane region" description="Helical" evidence="5">
    <location>
        <begin position="181"/>
        <end position="199"/>
    </location>
</feature>
<evidence type="ECO:0000256" key="2">
    <source>
        <dbReference type="ARBA" id="ARBA00022692"/>
    </source>
</evidence>
<keyword evidence="7" id="KW-0436">Ligase</keyword>
<proteinExistence type="predicted"/>
<dbReference type="PANTHER" id="PTHR37422:SF23">
    <property type="entry name" value="TEICHURONIC ACID BIOSYNTHESIS PROTEIN TUAE"/>
    <property type="match status" value="1"/>
</dbReference>
<evidence type="ECO:0000256" key="5">
    <source>
        <dbReference type="SAM" id="Phobius"/>
    </source>
</evidence>
<dbReference type="Proteomes" id="UP001597375">
    <property type="component" value="Unassembled WGS sequence"/>
</dbReference>
<comment type="caution">
    <text evidence="7">The sequence shown here is derived from an EMBL/GenBank/DDBJ whole genome shotgun (WGS) entry which is preliminary data.</text>
</comment>
<evidence type="ECO:0000313" key="8">
    <source>
        <dbReference type="Proteomes" id="UP001597375"/>
    </source>
</evidence>
<feature type="transmembrane region" description="Helical" evidence="5">
    <location>
        <begin position="395"/>
        <end position="414"/>
    </location>
</feature>
<organism evidence="7 8">
    <name type="scientific">Luteolibacter algae</name>
    <dbReference type="NCBI Taxonomy" id="454151"/>
    <lineage>
        <taxon>Bacteria</taxon>
        <taxon>Pseudomonadati</taxon>
        <taxon>Verrucomicrobiota</taxon>
        <taxon>Verrucomicrobiia</taxon>
        <taxon>Verrucomicrobiales</taxon>
        <taxon>Verrucomicrobiaceae</taxon>
        <taxon>Luteolibacter</taxon>
    </lineage>
</organism>
<dbReference type="GO" id="GO:0016874">
    <property type="term" value="F:ligase activity"/>
    <property type="evidence" value="ECO:0007669"/>
    <property type="project" value="UniProtKB-KW"/>
</dbReference>
<feature type="transmembrane region" description="Helical" evidence="5">
    <location>
        <begin position="426"/>
        <end position="447"/>
    </location>
</feature>
<dbReference type="InterPro" id="IPR007016">
    <property type="entry name" value="O-antigen_ligase-rel_domated"/>
</dbReference>
<evidence type="ECO:0000256" key="1">
    <source>
        <dbReference type="ARBA" id="ARBA00004141"/>
    </source>
</evidence>
<dbReference type="InterPro" id="IPR011990">
    <property type="entry name" value="TPR-like_helical_dom_sf"/>
</dbReference>
<feature type="transmembrane region" description="Helical" evidence="5">
    <location>
        <begin position="152"/>
        <end position="174"/>
    </location>
</feature>
<dbReference type="Gene3D" id="1.25.40.10">
    <property type="entry name" value="Tetratricopeptide repeat domain"/>
    <property type="match status" value="1"/>
</dbReference>
<evidence type="ECO:0000259" key="6">
    <source>
        <dbReference type="Pfam" id="PF04932"/>
    </source>
</evidence>
<keyword evidence="3 5" id="KW-1133">Transmembrane helix</keyword>
<sequence>MTVVTSIFWVLGLILSVVIAPQLRIWTWGPAMLCFSIATFTALPQIWKERKNTGDLLVVLGGFALVGWLYLRAGTSPVAELAQSDALLLSMAVATFVSFRTLIGNSLPQHLLVAGVSLLFLASLVVIGLQIADPVYSPIFPNDEPQAPAGFFAHYSYGAAFLIPASLILGAIAIHGRIHAGIRIWLFLLFLAGAAAVYFTKSRGGWIGMGAGTGVLALLSILVGGREKKKWFVPAILLLPFLLMGIAYLFLNGLGKVQESRIGSSDMTTLLDGNIRLYLLGIAGSCIGLHPFVGGGSRSYSWECFQFWDTQTMGRGFLKPEHVHNELIQTFSDYGFIGGVLVIVMLMTVTILGVFRIISRDTLPKGTYTDAWRIGGLAGLAGLFTQSNFEGILRLPPGAVLLGLCIAAASLPAISARSHEAPRAWFRSILASSLALPAAALLLFFGWKGSLVTQKIWSVYFAEVPMGPESKADRLTHAISIWPLYSLMQQRAINYQTLAANRGKEDDAKDFLKLALADYEQAAAKHQYNPEFPVARGNILSALQRDNEAEEQFRFAIQKQGEMEAAFRANQFLAIHLQRKGLRQYDPKNPIEALNSFQLAKKHIENIDAIYDVYYGGTEYFRLRVNVICNYGKALEAAGEYQDSLAAYDEAAGLPEGNSANYRAGLLLGKRAVEVWSQRRGSAALRLFMEAEQRVSATNVLPDEVIPELKDKYLAYLRKTVAYLQGAKIQPSSKLEL</sequence>
<feature type="transmembrane region" description="Helical" evidence="5">
    <location>
        <begin position="56"/>
        <end position="74"/>
    </location>
</feature>
<feature type="transmembrane region" description="Helical" evidence="5">
    <location>
        <begin position="26"/>
        <end position="44"/>
    </location>
</feature>
<accession>A0ABW5D460</accession>
<keyword evidence="2 5" id="KW-0812">Transmembrane</keyword>
<gene>
    <name evidence="7" type="ORF">ACFSSA_04090</name>
</gene>
<feature type="domain" description="O-antigen ligase-related" evidence="6">
    <location>
        <begin position="189"/>
        <end position="343"/>
    </location>
</feature>
<keyword evidence="4 5" id="KW-0472">Membrane</keyword>
<name>A0ABW5D460_9BACT</name>
<dbReference type="EMBL" id="JBHUIT010000002">
    <property type="protein sequence ID" value="MFD2255848.1"/>
    <property type="molecule type" value="Genomic_DNA"/>
</dbReference>
<comment type="subcellular location">
    <subcellularLocation>
        <location evidence="1">Membrane</location>
        <topology evidence="1">Multi-pass membrane protein</topology>
    </subcellularLocation>
</comment>
<feature type="transmembrane region" description="Helical" evidence="5">
    <location>
        <begin position="110"/>
        <end position="132"/>
    </location>
</feature>
<feature type="transmembrane region" description="Helical" evidence="5">
    <location>
        <begin position="86"/>
        <end position="103"/>
    </location>
</feature>
<reference evidence="8" key="1">
    <citation type="journal article" date="2019" name="Int. J. Syst. Evol. Microbiol.">
        <title>The Global Catalogue of Microorganisms (GCM) 10K type strain sequencing project: providing services to taxonomists for standard genome sequencing and annotation.</title>
        <authorList>
            <consortium name="The Broad Institute Genomics Platform"/>
            <consortium name="The Broad Institute Genome Sequencing Center for Infectious Disease"/>
            <person name="Wu L."/>
            <person name="Ma J."/>
        </authorList>
    </citation>
    <scope>NUCLEOTIDE SEQUENCE [LARGE SCALE GENOMIC DNA]</scope>
    <source>
        <strain evidence="8">CGMCC 4.7106</strain>
    </source>
</reference>
<keyword evidence="8" id="KW-1185">Reference proteome</keyword>
<evidence type="ECO:0000256" key="3">
    <source>
        <dbReference type="ARBA" id="ARBA00022989"/>
    </source>
</evidence>
<dbReference type="InterPro" id="IPR051533">
    <property type="entry name" value="WaaL-like"/>
</dbReference>
<protein>
    <submittedName>
        <fullName evidence="7">O-antigen ligase family protein</fullName>
    </submittedName>
</protein>
<feature type="transmembrane region" description="Helical" evidence="5">
    <location>
        <begin position="231"/>
        <end position="251"/>
    </location>
</feature>
<feature type="transmembrane region" description="Helical" evidence="5">
    <location>
        <begin position="334"/>
        <end position="359"/>
    </location>
</feature>
<dbReference type="Pfam" id="PF04932">
    <property type="entry name" value="Wzy_C"/>
    <property type="match status" value="1"/>
</dbReference>
<dbReference type="RefSeq" id="WP_386818561.1">
    <property type="nucleotide sequence ID" value="NZ_JBHUIT010000002.1"/>
</dbReference>
<dbReference type="SUPFAM" id="SSF48452">
    <property type="entry name" value="TPR-like"/>
    <property type="match status" value="1"/>
</dbReference>